<name>A0A7G9WCM5_ALKCA</name>
<dbReference type="InterPro" id="IPR009875">
    <property type="entry name" value="PilZ_domain"/>
</dbReference>
<keyword evidence="3" id="KW-1185">Reference proteome</keyword>
<evidence type="ECO:0000313" key="3">
    <source>
        <dbReference type="Proteomes" id="UP000516160"/>
    </source>
</evidence>
<dbReference type="SUPFAM" id="SSF141371">
    <property type="entry name" value="PilZ domain-like"/>
    <property type="match status" value="1"/>
</dbReference>
<dbReference type="Gene3D" id="2.40.10.220">
    <property type="entry name" value="predicted glycosyltransferase like domains"/>
    <property type="match status" value="1"/>
</dbReference>
<dbReference type="Pfam" id="PF07238">
    <property type="entry name" value="PilZ"/>
    <property type="match status" value="1"/>
</dbReference>
<protein>
    <submittedName>
        <fullName evidence="2">PilZ domain-containing protein</fullName>
    </submittedName>
</protein>
<evidence type="ECO:0000313" key="2">
    <source>
        <dbReference type="EMBL" id="QNO16437.1"/>
    </source>
</evidence>
<feature type="domain" description="PilZ" evidence="1">
    <location>
        <begin position="2"/>
        <end position="107"/>
    </location>
</feature>
<dbReference type="Proteomes" id="UP000516160">
    <property type="component" value="Chromosome"/>
</dbReference>
<dbReference type="EMBL" id="CP058559">
    <property type="protein sequence ID" value="QNO16437.1"/>
    <property type="molecule type" value="Genomic_DNA"/>
</dbReference>
<dbReference type="RefSeq" id="WP_213166830.1">
    <property type="nucleotide sequence ID" value="NZ_CP058559.1"/>
</dbReference>
<dbReference type="KEGG" id="acae:HYG86_17480"/>
<organism evidence="2 3">
    <name type="scientific">Alkalicella caledoniensis</name>
    <dbReference type="NCBI Taxonomy" id="2731377"/>
    <lineage>
        <taxon>Bacteria</taxon>
        <taxon>Bacillati</taxon>
        <taxon>Bacillota</taxon>
        <taxon>Clostridia</taxon>
        <taxon>Eubacteriales</taxon>
        <taxon>Proteinivoracaceae</taxon>
        <taxon>Alkalicella</taxon>
    </lineage>
</organism>
<dbReference type="GO" id="GO:0035438">
    <property type="term" value="F:cyclic-di-GMP binding"/>
    <property type="evidence" value="ECO:0007669"/>
    <property type="project" value="InterPro"/>
</dbReference>
<proteinExistence type="predicted"/>
<reference evidence="2 3" key="1">
    <citation type="submission" date="2020-07" db="EMBL/GenBank/DDBJ databases">
        <title>Alkalicella. sp. LB2 genome.</title>
        <authorList>
            <person name="Postec A."/>
            <person name="Quemeneur M."/>
        </authorList>
    </citation>
    <scope>NUCLEOTIDE SEQUENCE [LARGE SCALE GENOMIC DNA]</scope>
    <source>
        <strain evidence="2 3">LB2</strain>
    </source>
</reference>
<sequence length="127" mass="14581">MEKRNFYRLNYNLSFDFVILNPESIEAISNPMIGVLKDLSGGGLSFSSEEDVELDQLLEVKINDGKSLILVLGKIVRKQKLENHYLYGLEFVYIDEKTQDKLVQFIFNVQRKEKVMKKLGGGTNGFE</sequence>
<accession>A0A7G9WCM5</accession>
<dbReference type="AlphaFoldDB" id="A0A7G9WCM5"/>
<gene>
    <name evidence="2" type="ORF">HYG86_17480</name>
</gene>
<evidence type="ECO:0000259" key="1">
    <source>
        <dbReference type="Pfam" id="PF07238"/>
    </source>
</evidence>